<dbReference type="PANTHER" id="PTHR31649:SF1">
    <property type="entry name" value="FARNESOIC ACID O-METHYL TRANSFERASE DOMAIN-CONTAINING PROTEIN"/>
    <property type="match status" value="1"/>
</dbReference>
<sequence length="193" mass="20651">MSHETSSTGSTTSTPSVSSLRIPIDPTGTRFPWTHAGVAPACDQDGSPVFLGLAEFKHGLHPCKIRVESKGRPCQHEHRGATYLLPFDPAAMRWVQASGGQPPRGSRPVEGGYERIDKERLYHARAVVNGVTVPGKAGEHGHMVGGGLAVSIARASHADLDWALQGGANVPFDGREHLIVSAYEVLWVCLDCL</sequence>
<organism evidence="2 3">
    <name type="scientific">Ganoderma sinense ZZ0214-1</name>
    <dbReference type="NCBI Taxonomy" id="1077348"/>
    <lineage>
        <taxon>Eukaryota</taxon>
        <taxon>Fungi</taxon>
        <taxon>Dikarya</taxon>
        <taxon>Basidiomycota</taxon>
        <taxon>Agaricomycotina</taxon>
        <taxon>Agaricomycetes</taxon>
        <taxon>Polyporales</taxon>
        <taxon>Polyporaceae</taxon>
        <taxon>Ganoderma</taxon>
    </lineage>
</organism>
<comment type="caution">
    <text evidence="2">The sequence shown here is derived from an EMBL/GenBank/DDBJ whole genome shotgun (WGS) entry which is preliminary data.</text>
</comment>
<evidence type="ECO:0000256" key="1">
    <source>
        <dbReference type="SAM" id="MobiDB-lite"/>
    </source>
</evidence>
<name>A0A2G8SJ19_9APHY</name>
<dbReference type="OrthoDB" id="2142040at2759"/>
<dbReference type="AlphaFoldDB" id="A0A2G8SJ19"/>
<dbReference type="Pfam" id="PF11901">
    <property type="entry name" value="DM9"/>
    <property type="match status" value="1"/>
</dbReference>
<evidence type="ECO:0000313" key="2">
    <source>
        <dbReference type="EMBL" id="PIL33773.1"/>
    </source>
</evidence>
<dbReference type="EMBL" id="AYKW01000007">
    <property type="protein sequence ID" value="PIL33773.1"/>
    <property type="molecule type" value="Genomic_DNA"/>
</dbReference>
<feature type="region of interest" description="Disordered" evidence="1">
    <location>
        <begin position="1"/>
        <end position="25"/>
    </location>
</feature>
<proteinExistence type="predicted"/>
<keyword evidence="3" id="KW-1185">Reference proteome</keyword>
<feature type="compositionally biased region" description="Low complexity" evidence="1">
    <location>
        <begin position="1"/>
        <end position="19"/>
    </location>
</feature>
<gene>
    <name evidence="2" type="ORF">GSI_04398</name>
</gene>
<dbReference type="InterPro" id="IPR006616">
    <property type="entry name" value="DM9_repeat"/>
</dbReference>
<dbReference type="PANTHER" id="PTHR31649">
    <property type="entry name" value="AGAP009604-PA"/>
    <property type="match status" value="1"/>
</dbReference>
<protein>
    <submittedName>
        <fullName evidence="2">Uncharacterized protein</fullName>
    </submittedName>
</protein>
<reference evidence="2 3" key="1">
    <citation type="journal article" date="2015" name="Sci. Rep.">
        <title>Chromosome-level genome map provides insights into diverse defense mechanisms in the medicinal fungus Ganoderma sinense.</title>
        <authorList>
            <person name="Zhu Y."/>
            <person name="Xu J."/>
            <person name="Sun C."/>
            <person name="Zhou S."/>
            <person name="Xu H."/>
            <person name="Nelson D.R."/>
            <person name="Qian J."/>
            <person name="Song J."/>
            <person name="Luo H."/>
            <person name="Xiang L."/>
            <person name="Li Y."/>
            <person name="Xu Z."/>
            <person name="Ji A."/>
            <person name="Wang L."/>
            <person name="Lu S."/>
            <person name="Hayward A."/>
            <person name="Sun W."/>
            <person name="Li X."/>
            <person name="Schwartz D.C."/>
            <person name="Wang Y."/>
            <person name="Chen S."/>
        </authorList>
    </citation>
    <scope>NUCLEOTIDE SEQUENCE [LARGE SCALE GENOMIC DNA]</scope>
    <source>
        <strain evidence="2 3">ZZ0214-1</strain>
    </source>
</reference>
<accession>A0A2G8SJ19</accession>
<evidence type="ECO:0000313" key="3">
    <source>
        <dbReference type="Proteomes" id="UP000230002"/>
    </source>
</evidence>
<dbReference type="Proteomes" id="UP000230002">
    <property type="component" value="Unassembled WGS sequence"/>
</dbReference>